<sequence>MTPTFVFATDLSADNRAGFARALRLAYAQHAQLDILHVLDPYLPRRLLRELEQAINEDIATTLTDIREDYALEAPKTVIQTVMGEPHVEIVRKAHEQKAELIVLGMHRKRGQKELLAGTTFMRILRSAPCPVVIAQRVPTQPWQHILIPVDSFLTVRQTLNEALRRFPEVRLTLLHAWTIPGEVELGSEVYYARWREQEVARLQALLSSEVERIVQDKDGAPDIELVLEPGTSSEVVQNYIKQHTPDVVMIGSRGQPYHSSQLTQTLLSEPHCDLILCRAW</sequence>
<keyword evidence="4" id="KW-1185">Reference proteome</keyword>
<name>A0A3S0WPE8_9GAMM</name>
<dbReference type="PANTHER" id="PTHR46268:SF6">
    <property type="entry name" value="UNIVERSAL STRESS PROTEIN UP12"/>
    <property type="match status" value="1"/>
</dbReference>
<organism evidence="3 4">
    <name type="scientific">Vreelandella populi</name>
    <dbReference type="NCBI Taxonomy" id="2498858"/>
    <lineage>
        <taxon>Bacteria</taxon>
        <taxon>Pseudomonadati</taxon>
        <taxon>Pseudomonadota</taxon>
        <taxon>Gammaproteobacteria</taxon>
        <taxon>Oceanospirillales</taxon>
        <taxon>Halomonadaceae</taxon>
        <taxon>Vreelandella</taxon>
    </lineage>
</organism>
<dbReference type="RefSeq" id="WP_126952371.1">
    <property type="nucleotide sequence ID" value="NZ_RZHD01000004.1"/>
</dbReference>
<feature type="domain" description="UspA" evidence="2">
    <location>
        <begin position="3"/>
        <end position="134"/>
    </location>
</feature>
<dbReference type="PANTHER" id="PTHR46268">
    <property type="entry name" value="STRESS RESPONSE PROTEIN NHAX"/>
    <property type="match status" value="1"/>
</dbReference>
<evidence type="ECO:0000313" key="4">
    <source>
        <dbReference type="Proteomes" id="UP000286912"/>
    </source>
</evidence>
<accession>A0A3S0WPE8</accession>
<evidence type="ECO:0000259" key="2">
    <source>
        <dbReference type="Pfam" id="PF00582"/>
    </source>
</evidence>
<dbReference type="Proteomes" id="UP000286912">
    <property type="component" value="Unassembled WGS sequence"/>
</dbReference>
<dbReference type="SUPFAM" id="SSF52402">
    <property type="entry name" value="Adenine nucleotide alpha hydrolases-like"/>
    <property type="match status" value="2"/>
</dbReference>
<dbReference type="OrthoDB" id="9792500at2"/>
<proteinExistence type="inferred from homology"/>
<dbReference type="PRINTS" id="PR01438">
    <property type="entry name" value="UNVRSLSTRESS"/>
</dbReference>
<feature type="domain" description="UspA" evidence="2">
    <location>
        <begin position="143"/>
        <end position="274"/>
    </location>
</feature>
<comment type="caution">
    <text evidence="3">The sequence shown here is derived from an EMBL/GenBank/DDBJ whole genome shotgun (WGS) entry which is preliminary data.</text>
</comment>
<dbReference type="Gene3D" id="3.40.50.620">
    <property type="entry name" value="HUPs"/>
    <property type="match status" value="2"/>
</dbReference>
<dbReference type="InterPro" id="IPR006016">
    <property type="entry name" value="UspA"/>
</dbReference>
<dbReference type="Pfam" id="PF00582">
    <property type="entry name" value="Usp"/>
    <property type="match status" value="2"/>
</dbReference>
<evidence type="ECO:0000313" key="3">
    <source>
        <dbReference type="EMBL" id="RUR47802.1"/>
    </source>
</evidence>
<gene>
    <name evidence="3" type="ORF">ELY37_05975</name>
</gene>
<dbReference type="AlphaFoldDB" id="A0A3S0WPE8"/>
<dbReference type="EMBL" id="RZHD01000004">
    <property type="protein sequence ID" value="RUR47802.1"/>
    <property type="molecule type" value="Genomic_DNA"/>
</dbReference>
<dbReference type="CDD" id="cd00293">
    <property type="entry name" value="USP-like"/>
    <property type="match status" value="2"/>
</dbReference>
<evidence type="ECO:0000256" key="1">
    <source>
        <dbReference type="ARBA" id="ARBA00008791"/>
    </source>
</evidence>
<dbReference type="InterPro" id="IPR006015">
    <property type="entry name" value="Universal_stress_UspA"/>
</dbReference>
<dbReference type="InterPro" id="IPR014729">
    <property type="entry name" value="Rossmann-like_a/b/a_fold"/>
</dbReference>
<comment type="similarity">
    <text evidence="1">Belongs to the universal stress protein A family.</text>
</comment>
<protein>
    <submittedName>
        <fullName evidence="3">Universal stress protein</fullName>
    </submittedName>
</protein>
<reference evidence="3 4" key="1">
    <citation type="submission" date="2018-12" db="EMBL/GenBank/DDBJ databases">
        <title>three novel Halomonas strain isolated from plants.</title>
        <authorList>
            <person name="Sun C."/>
        </authorList>
    </citation>
    <scope>NUCLEOTIDE SEQUENCE [LARGE SCALE GENOMIC DNA]</scope>
    <source>
        <strain evidence="3 4">RC</strain>
    </source>
</reference>